<feature type="domain" description="Pre-mRNA-splicing factor SLU7" evidence="9">
    <location>
        <begin position="134"/>
        <end position="405"/>
    </location>
</feature>
<dbReference type="EMBL" id="GG663749">
    <property type="protein sequence ID" value="EEH52210.1"/>
    <property type="molecule type" value="Genomic_DNA"/>
</dbReference>
<evidence type="ECO:0000256" key="4">
    <source>
        <dbReference type="ARBA" id="ARBA00022728"/>
    </source>
</evidence>
<dbReference type="Pfam" id="PF11708">
    <property type="entry name" value="Slu7"/>
    <property type="match status" value="1"/>
</dbReference>
<dbReference type="GeneID" id="9689109"/>
<keyword evidence="5 7" id="KW-0508">mRNA splicing</keyword>
<evidence type="ECO:0000256" key="5">
    <source>
        <dbReference type="ARBA" id="ARBA00023187"/>
    </source>
</evidence>
<name>C1N743_MICPC</name>
<feature type="region of interest" description="Disordered" evidence="8">
    <location>
        <begin position="179"/>
        <end position="215"/>
    </location>
</feature>
<dbReference type="AlphaFoldDB" id="C1N743"/>
<evidence type="ECO:0000256" key="7">
    <source>
        <dbReference type="RuleBase" id="RU367071"/>
    </source>
</evidence>
<dbReference type="eggNOG" id="KOG2560">
    <property type="taxonomic scope" value="Eukaryota"/>
</dbReference>
<evidence type="ECO:0000259" key="9">
    <source>
        <dbReference type="Pfam" id="PF11708"/>
    </source>
</evidence>
<keyword evidence="11" id="KW-1185">Reference proteome</keyword>
<feature type="region of interest" description="Disordered" evidence="8">
    <location>
        <begin position="1"/>
        <end position="38"/>
    </location>
</feature>
<dbReference type="STRING" id="564608.C1N743"/>
<proteinExistence type="inferred from homology"/>
<feature type="compositionally biased region" description="Basic and acidic residues" evidence="8">
    <location>
        <begin position="552"/>
        <end position="564"/>
    </location>
</feature>
<organism evidence="11">
    <name type="scientific">Micromonas pusilla (strain CCMP1545)</name>
    <name type="common">Picoplanktonic green alga</name>
    <dbReference type="NCBI Taxonomy" id="564608"/>
    <lineage>
        <taxon>Eukaryota</taxon>
        <taxon>Viridiplantae</taxon>
        <taxon>Chlorophyta</taxon>
        <taxon>Mamiellophyceae</taxon>
        <taxon>Mamiellales</taxon>
        <taxon>Mamiellaceae</taxon>
        <taxon>Micromonas</taxon>
    </lineage>
</organism>
<comment type="similarity">
    <text evidence="2 7">Belongs to the SLU7 family.</text>
</comment>
<dbReference type="Proteomes" id="UP000001876">
    <property type="component" value="Unassembled WGS sequence"/>
</dbReference>
<evidence type="ECO:0000313" key="11">
    <source>
        <dbReference type="Proteomes" id="UP000001876"/>
    </source>
</evidence>
<comment type="function">
    <text evidence="7">Involved in pre-mRNA splicing.</text>
</comment>
<evidence type="ECO:0000256" key="1">
    <source>
        <dbReference type="ARBA" id="ARBA00004123"/>
    </source>
</evidence>
<dbReference type="PANTHER" id="PTHR12942:SF2">
    <property type="entry name" value="PRE-MRNA-SPLICING FACTOR SLU7"/>
    <property type="match status" value="1"/>
</dbReference>
<evidence type="ECO:0000256" key="2">
    <source>
        <dbReference type="ARBA" id="ARBA00007203"/>
    </source>
</evidence>
<dbReference type="OrthoDB" id="249612at2759"/>
<evidence type="ECO:0000313" key="10">
    <source>
        <dbReference type="EMBL" id="EEH52210.1"/>
    </source>
</evidence>
<dbReference type="KEGG" id="mpp:MICPUCDRAFT_29935"/>
<sequence length="578" mass="64641">MSGAFKSRDEHRRAQELEEARKAGLAPAELDEDGNEINPHIPQFMAAAPWYLSQNKPGLKHQKAFNLVEKEGGDWYKRGVKTFQATKFRKGACENCGAMTHKKKDCVERPRKAGAAKTGKNIAADELIQADVDLNYDGKRDRYNGFDASDYSRVVDRFDKAEALKQEVAKKKELERAYRKANRADGDVPEEKDEDDAAESSDSDDDAKVEDADAQGFMKVTKRVRSAGGGASMTVRNLRIREDTAKYLRNLDLSSAYYDPKTRSMRENPTPNNDPSEQFYVGDNVTRKTGDTLGFERLNGHAFDAYQKGQEIHMQAAPSQAELLYKQFKEKKDKLTGVTKDKILEKYGNAASADPAPEGLLLGQTEQYVEYDRAGRLVKGGERVVLKSRYEEDVYEQNHKSVWGSYWHAGQWGYACCRSFSKNAYCTGIRGIEASNASADLMKDNLAAREAAMDAKKKEEEEEEAAAAAAAATGGEKKKKTKNPFEAKKDMWGGDVEEDVALDPKKLMEALRKEDARLKEGDDDDDGDGGKGDRKRGYNVNHEVDVTEEEMEAYRLKRSRKDDPMNAPDAGTKGYDLV</sequence>
<comment type="subunit">
    <text evidence="7">Associated with the spliceosome.</text>
</comment>
<keyword evidence="6 7" id="KW-0539">Nucleus</keyword>
<evidence type="ECO:0000256" key="3">
    <source>
        <dbReference type="ARBA" id="ARBA00022664"/>
    </source>
</evidence>
<feature type="region of interest" description="Disordered" evidence="8">
    <location>
        <begin position="513"/>
        <end position="578"/>
    </location>
</feature>
<accession>C1N743</accession>
<dbReference type="InterPro" id="IPR039974">
    <property type="entry name" value="Splicing_factor_SLU7"/>
</dbReference>
<keyword evidence="4 7" id="KW-0747">Spliceosome</keyword>
<reference evidence="10 11" key="1">
    <citation type="journal article" date="2009" name="Science">
        <title>Green evolution and dynamic adaptations revealed by genomes of the marine picoeukaryotes Micromonas.</title>
        <authorList>
            <person name="Worden A.Z."/>
            <person name="Lee J.H."/>
            <person name="Mock T."/>
            <person name="Rouze P."/>
            <person name="Simmons M.P."/>
            <person name="Aerts A.L."/>
            <person name="Allen A.E."/>
            <person name="Cuvelier M.L."/>
            <person name="Derelle E."/>
            <person name="Everett M.V."/>
            <person name="Foulon E."/>
            <person name="Grimwood J."/>
            <person name="Gundlach H."/>
            <person name="Henrissat B."/>
            <person name="Napoli C."/>
            <person name="McDonald S.M."/>
            <person name="Parker M.S."/>
            <person name="Rombauts S."/>
            <person name="Salamov A."/>
            <person name="Von Dassow P."/>
            <person name="Badger J.H."/>
            <person name="Coutinho P.M."/>
            <person name="Demir E."/>
            <person name="Dubchak I."/>
            <person name="Gentemann C."/>
            <person name="Eikrem W."/>
            <person name="Gready J.E."/>
            <person name="John U."/>
            <person name="Lanier W."/>
            <person name="Lindquist E.A."/>
            <person name="Lucas S."/>
            <person name="Mayer K.F."/>
            <person name="Moreau H."/>
            <person name="Not F."/>
            <person name="Otillar R."/>
            <person name="Panaud O."/>
            <person name="Pangilinan J."/>
            <person name="Paulsen I."/>
            <person name="Piegu B."/>
            <person name="Poliakov A."/>
            <person name="Robbens S."/>
            <person name="Schmutz J."/>
            <person name="Toulza E."/>
            <person name="Wyss T."/>
            <person name="Zelensky A."/>
            <person name="Zhou K."/>
            <person name="Armbrust E.V."/>
            <person name="Bhattacharya D."/>
            <person name="Goodenough U.W."/>
            <person name="Van de Peer Y."/>
            <person name="Grigoriev I.V."/>
        </authorList>
    </citation>
    <scope>NUCLEOTIDE SEQUENCE [LARGE SCALE GENOMIC DNA]</scope>
    <source>
        <strain evidence="10 11">CCMP1545</strain>
    </source>
</reference>
<comment type="subcellular location">
    <subcellularLocation>
        <location evidence="1 7">Nucleus</location>
    </subcellularLocation>
</comment>
<evidence type="ECO:0000256" key="6">
    <source>
        <dbReference type="ARBA" id="ARBA00023242"/>
    </source>
</evidence>
<gene>
    <name evidence="10" type="ORF">MICPUCDRAFT_29935</name>
</gene>
<dbReference type="PANTHER" id="PTHR12942">
    <property type="entry name" value="STEP II SPLICING FACTOR SLU7"/>
    <property type="match status" value="1"/>
</dbReference>
<keyword evidence="3 7" id="KW-0507">mRNA processing</keyword>
<feature type="compositionally biased region" description="Acidic residues" evidence="8">
    <location>
        <begin position="187"/>
        <end position="208"/>
    </location>
</feature>
<feature type="region of interest" description="Disordered" evidence="8">
    <location>
        <begin position="453"/>
        <end position="486"/>
    </location>
</feature>
<evidence type="ECO:0000256" key="8">
    <source>
        <dbReference type="SAM" id="MobiDB-lite"/>
    </source>
</evidence>
<dbReference type="GO" id="GO:0000398">
    <property type="term" value="P:mRNA splicing, via spliceosome"/>
    <property type="evidence" value="ECO:0007669"/>
    <property type="project" value="UniProtKB-UniRule"/>
</dbReference>
<dbReference type="OMA" id="KYAWESQ"/>
<dbReference type="GO" id="GO:0030628">
    <property type="term" value="F:pre-mRNA 3'-splice site binding"/>
    <property type="evidence" value="ECO:0007669"/>
    <property type="project" value="UniProtKB-UniRule"/>
</dbReference>
<dbReference type="RefSeq" id="XP_003063837.1">
    <property type="nucleotide sequence ID" value="XM_003063791.1"/>
</dbReference>
<protein>
    <recommendedName>
        <fullName evidence="7">Pre-mRNA-splicing factor SLU7</fullName>
    </recommendedName>
</protein>
<feature type="compositionally biased region" description="Basic and acidic residues" evidence="8">
    <location>
        <begin position="1"/>
        <end position="22"/>
    </location>
</feature>
<dbReference type="InterPro" id="IPR021715">
    <property type="entry name" value="Slu7_dom"/>
</dbReference>
<dbReference type="GO" id="GO:0005681">
    <property type="term" value="C:spliceosomal complex"/>
    <property type="evidence" value="ECO:0007669"/>
    <property type="project" value="UniProtKB-UniRule"/>
</dbReference>